<sequence length="61" mass="6927">MVTENNRIQGPLSTLEFEQEFLLIAFINLCACAIKCGSFQVLAATDIPMEKQINNFEKNIY</sequence>
<evidence type="ECO:0000313" key="3">
    <source>
        <dbReference type="Proteomes" id="UP000789375"/>
    </source>
</evidence>
<keyword evidence="1" id="KW-0472">Membrane</keyword>
<evidence type="ECO:0000256" key="1">
    <source>
        <dbReference type="SAM" id="Phobius"/>
    </source>
</evidence>
<keyword evidence="3" id="KW-1185">Reference proteome</keyword>
<reference evidence="2" key="1">
    <citation type="submission" date="2021-06" db="EMBL/GenBank/DDBJ databases">
        <authorList>
            <person name="Kallberg Y."/>
            <person name="Tangrot J."/>
            <person name="Rosling A."/>
        </authorList>
    </citation>
    <scope>NUCLEOTIDE SEQUENCE</scope>
    <source>
        <strain evidence="2">87-6 pot B 2015</strain>
    </source>
</reference>
<name>A0A9N8YU99_FUNMO</name>
<comment type="caution">
    <text evidence="2">The sequence shown here is derived from an EMBL/GenBank/DDBJ whole genome shotgun (WGS) entry which is preliminary data.</text>
</comment>
<feature type="transmembrane region" description="Helical" evidence="1">
    <location>
        <begin position="21"/>
        <end position="43"/>
    </location>
</feature>
<protein>
    <submittedName>
        <fullName evidence="2">7350_t:CDS:1</fullName>
    </submittedName>
</protein>
<dbReference type="AlphaFoldDB" id="A0A9N8YU99"/>
<dbReference type="Proteomes" id="UP000789375">
    <property type="component" value="Unassembled WGS sequence"/>
</dbReference>
<accession>A0A9N8YU99</accession>
<keyword evidence="1" id="KW-1133">Transmembrane helix</keyword>
<evidence type="ECO:0000313" key="2">
    <source>
        <dbReference type="EMBL" id="CAG8447097.1"/>
    </source>
</evidence>
<gene>
    <name evidence="2" type="ORF">FMOSSE_LOCUS1251</name>
</gene>
<proteinExistence type="predicted"/>
<organism evidence="2 3">
    <name type="scientific">Funneliformis mosseae</name>
    <name type="common">Endomycorrhizal fungus</name>
    <name type="synonym">Glomus mosseae</name>
    <dbReference type="NCBI Taxonomy" id="27381"/>
    <lineage>
        <taxon>Eukaryota</taxon>
        <taxon>Fungi</taxon>
        <taxon>Fungi incertae sedis</taxon>
        <taxon>Mucoromycota</taxon>
        <taxon>Glomeromycotina</taxon>
        <taxon>Glomeromycetes</taxon>
        <taxon>Glomerales</taxon>
        <taxon>Glomeraceae</taxon>
        <taxon>Funneliformis</taxon>
    </lineage>
</organism>
<dbReference type="EMBL" id="CAJVPP010000143">
    <property type="protein sequence ID" value="CAG8447097.1"/>
    <property type="molecule type" value="Genomic_DNA"/>
</dbReference>
<keyword evidence="1" id="KW-0812">Transmembrane</keyword>